<feature type="domain" description="YjiS-like" evidence="1">
    <location>
        <begin position="31"/>
        <end position="68"/>
    </location>
</feature>
<evidence type="ECO:0000313" key="4">
    <source>
        <dbReference type="Proteomes" id="UP000271870"/>
    </source>
</evidence>
<organism evidence="2 5">
    <name type="scientific">Dickeya undicola</name>
    <dbReference type="NCBI Taxonomy" id="1577887"/>
    <lineage>
        <taxon>Bacteria</taxon>
        <taxon>Pseudomonadati</taxon>
        <taxon>Pseudomonadota</taxon>
        <taxon>Gammaproteobacteria</taxon>
        <taxon>Enterobacterales</taxon>
        <taxon>Pectobacteriaceae</taxon>
        <taxon>Dickeya</taxon>
    </lineage>
</organism>
<reference evidence="4 5" key="1">
    <citation type="submission" date="2018-11" db="EMBL/GenBank/DDBJ databases">
        <title>Characterization of surface water Dickeya isolates.</title>
        <authorList>
            <person name="Van Gijsegem F."/>
            <person name="Pedron J."/>
        </authorList>
    </citation>
    <scope>NUCLEOTIDE SEQUENCE [LARGE SCALE GENOMIC DNA]</scope>
    <source>
        <strain evidence="2 5">FVG1-MFV-O17</strain>
        <strain evidence="3 4">FVG10-MFV-A16</strain>
    </source>
</reference>
<protein>
    <submittedName>
        <fullName evidence="2">DUF1127 domain-containing protein</fullName>
    </submittedName>
</protein>
<proteinExistence type="predicted"/>
<evidence type="ECO:0000313" key="5">
    <source>
        <dbReference type="Proteomes" id="UP000276061"/>
    </source>
</evidence>
<dbReference type="Pfam" id="PF06568">
    <property type="entry name" value="YjiS-like"/>
    <property type="match status" value="1"/>
</dbReference>
<evidence type="ECO:0000313" key="3">
    <source>
        <dbReference type="EMBL" id="RNM21403.1"/>
    </source>
</evidence>
<dbReference type="Proteomes" id="UP000276061">
    <property type="component" value="Unassembled WGS sequence"/>
</dbReference>
<dbReference type="AlphaFoldDB" id="A0A3N0GDV9"/>
<sequence>MIKAQHNLRRFIMSIPRRIRRIPQPCNWLSALYQAWLRHRAQSATRKLLWNMSDERLKDIGLARGDIERLYTSDYRDDTLRHR</sequence>
<accession>A0A3N0GDV9</accession>
<dbReference type="EMBL" id="RJLR01000003">
    <property type="protein sequence ID" value="RNM10170.1"/>
    <property type="molecule type" value="Genomic_DNA"/>
</dbReference>
<evidence type="ECO:0000259" key="1">
    <source>
        <dbReference type="Pfam" id="PF06568"/>
    </source>
</evidence>
<evidence type="ECO:0000313" key="2">
    <source>
        <dbReference type="EMBL" id="RNM10170.1"/>
    </source>
</evidence>
<keyword evidence="4" id="KW-1185">Reference proteome</keyword>
<dbReference type="OrthoDB" id="6505244at2"/>
<dbReference type="InterPro" id="IPR009506">
    <property type="entry name" value="YjiS-like"/>
</dbReference>
<dbReference type="Proteomes" id="UP000271870">
    <property type="component" value="Unassembled WGS sequence"/>
</dbReference>
<dbReference type="EMBL" id="RJLS01000021">
    <property type="protein sequence ID" value="RNM21403.1"/>
    <property type="molecule type" value="Genomic_DNA"/>
</dbReference>
<comment type="caution">
    <text evidence="2">The sequence shown here is derived from an EMBL/GenBank/DDBJ whole genome shotgun (WGS) entry which is preliminary data.</text>
</comment>
<name>A0A3N0GDV9_9GAMM</name>
<gene>
    <name evidence="2" type="ORF">EF878_00480</name>
    <name evidence="3" type="ORF">EFS38_15925</name>
</gene>